<proteinExistence type="predicted"/>
<evidence type="ECO:0008006" key="4">
    <source>
        <dbReference type="Google" id="ProtNLM"/>
    </source>
</evidence>
<dbReference type="PROSITE" id="PS50297">
    <property type="entry name" value="ANK_REP_REGION"/>
    <property type="match status" value="1"/>
</dbReference>
<sequence length="1076" mass="124364">MRNLPKDKVKKVKKLLPQIQNVNKIDLNNNTKTIYSLANQKCEGDFNWASTVNQLDLKVHQESLDVELQSAQQSTRAHKIYQASGLKSSLHGNIYQLKLLMLFLKRGMNKGYNFHLATEWDMAEKFDDLVFRYTDNQGQTKYRFLQAKHKQDEDRRITIGDLLTTNKNGEFNLEKYFISYLKIKNNQSFQDGDIQDLIICTNIGFDLDSSLPTQFNEIKSGKNKEKKISVEEITGNDDFFKKSDGGTRYKLQANNNLIMHLKQGSEAQKAIQAKNIQNNVDTEINNFLKKLTFAVNQPNELKLSNIISHEVGEEFKLFDADLVTDNFLKEMLDWIKQKEGTFLTIEDCRQFFEFAERKVSSLKIIGLTSRYSKKLKQYNINFKSTQLVEIRNFLNQKQKQVLNLKSQHNTKLNAIRVNQFLVNNNLYKAEDSYIFLPLNHLLLLKNKALDAFGAQDHKNLLIVECKKEVNNVFGLYSSLINIIKNNTDKKVILITRNGNSFADKFEKNSAIKGKYQERSVSVNSLDDLKSESRKKILNKTVNFQGNETSLSNLINNNQKHLINEEVLAQLIDNNEIRVGSMAPKLTGIDKECYIERKFNRKGGENIEVITDKVAIIVVKSGMGKSVVLTHLAEQEKINNPSLWVIKINLVEHIQALSEENFDDYNKSKAIDFLSRIIGLSTALEKSLFTDSFNYVDKVALFFDGFNEVSSTSRSNAIKLFVALRETQLKRLWIITRNYTCDELANGLDIDSLYELNPLSKNEQKEFLKKFFQNYLNHKNYIIDKTRLENCIQEFFRTFTSGTNINEDFLSVPLQLQIVAELLQNKFEEFYNGNQGSSLFDGFNLTKFYDGFIKCKFDEYSSQQEGYITPSNKLSFDEFLKQRQFLAFYALFGEKETESLFPEKIDKIKSLIVEMEKGNGCVGIVDRIIDGKPNFVHFTFAEYLVAKKFFDIFLKQRDQLPTLKSKASTGLKVKYLESKQKKLKKFFKKQYFSSNRVGIRIFFDHIAAKDSLLHIAVLNNNNDKIVKLLDNNIVDVNIKDTFGRIALHLAITYHYFDIVETLTKYGADQSIKDELFI</sequence>
<dbReference type="InterPro" id="IPR036770">
    <property type="entry name" value="Ankyrin_rpt-contain_sf"/>
</dbReference>
<evidence type="ECO:0000313" key="3">
    <source>
        <dbReference type="Proteomes" id="UP000637906"/>
    </source>
</evidence>
<dbReference type="InterPro" id="IPR027417">
    <property type="entry name" value="P-loop_NTPase"/>
</dbReference>
<dbReference type="Gene3D" id="1.25.40.20">
    <property type="entry name" value="Ankyrin repeat-containing domain"/>
    <property type="match status" value="1"/>
</dbReference>
<comment type="caution">
    <text evidence="2">The sequence shown here is derived from an EMBL/GenBank/DDBJ whole genome shotgun (WGS) entry which is preliminary data.</text>
</comment>
<name>A0A8J3HR09_9RICK</name>
<protein>
    <recommendedName>
        <fullName evidence="4">Ankyrin repeats (3 copies)</fullName>
    </recommendedName>
</protein>
<reference evidence="2 3" key="1">
    <citation type="journal article" date="2021" name="Microb. Ecol.">
        <title>Candidatus Mesenet longicola: Novel Endosymbionts of Brontispa longissima that Induce Cytoplasmic Incompatibility.</title>
        <authorList>
            <person name="Takano S."/>
            <person name="Gotoh Y."/>
            <person name="Hayashi T."/>
        </authorList>
    </citation>
    <scope>NUCLEOTIDE SEQUENCE [LARGE SCALE GENOMIC DNA]</scope>
    <source>
        <strain evidence="2">L5</strain>
    </source>
</reference>
<evidence type="ECO:0000256" key="1">
    <source>
        <dbReference type="PROSITE-ProRule" id="PRU00023"/>
    </source>
</evidence>
<dbReference type="InterPro" id="IPR002110">
    <property type="entry name" value="Ankyrin_rpt"/>
</dbReference>
<dbReference type="AlphaFoldDB" id="A0A8J3HR09"/>
<organism evidence="2 3">
    <name type="scientific">Candidatus Mesenet longicola</name>
    <dbReference type="NCBI Taxonomy" id="1892558"/>
    <lineage>
        <taxon>Bacteria</taxon>
        <taxon>Pseudomonadati</taxon>
        <taxon>Pseudomonadota</taxon>
        <taxon>Alphaproteobacteria</taxon>
        <taxon>Rickettsiales</taxon>
        <taxon>Anaplasmataceae</taxon>
        <taxon>Candidatus Mesenet</taxon>
    </lineage>
</organism>
<gene>
    <name evidence="2" type="ORF">sL5_10210</name>
</gene>
<dbReference type="EMBL" id="BNGU01000059">
    <property type="protein sequence ID" value="GHM60028.1"/>
    <property type="molecule type" value="Genomic_DNA"/>
</dbReference>
<dbReference type="Pfam" id="PF12796">
    <property type="entry name" value="Ank_2"/>
    <property type="match status" value="1"/>
</dbReference>
<keyword evidence="1" id="KW-0040">ANK repeat</keyword>
<dbReference type="SUPFAM" id="SSF48403">
    <property type="entry name" value="Ankyrin repeat"/>
    <property type="match status" value="1"/>
</dbReference>
<dbReference type="SUPFAM" id="SSF52540">
    <property type="entry name" value="P-loop containing nucleoside triphosphate hydrolases"/>
    <property type="match status" value="1"/>
</dbReference>
<dbReference type="Proteomes" id="UP000637906">
    <property type="component" value="Unassembled WGS sequence"/>
</dbReference>
<dbReference type="SMART" id="SM00248">
    <property type="entry name" value="ANK"/>
    <property type="match status" value="2"/>
</dbReference>
<keyword evidence="3" id="KW-1185">Reference proteome</keyword>
<evidence type="ECO:0000313" key="2">
    <source>
        <dbReference type="EMBL" id="GHM60028.1"/>
    </source>
</evidence>
<dbReference type="PROSITE" id="PS50088">
    <property type="entry name" value="ANK_REPEAT"/>
    <property type="match status" value="2"/>
</dbReference>
<accession>A0A8J3HR09</accession>
<feature type="repeat" description="ANK" evidence="1">
    <location>
        <begin position="1041"/>
        <end position="1073"/>
    </location>
</feature>
<feature type="repeat" description="ANK" evidence="1">
    <location>
        <begin position="1007"/>
        <end position="1040"/>
    </location>
</feature>